<evidence type="ECO:0000313" key="3">
    <source>
        <dbReference type="Proteomes" id="UP000229730"/>
    </source>
</evidence>
<feature type="domain" description="Peptidase M14" evidence="1">
    <location>
        <begin position="91"/>
        <end position="261"/>
    </location>
</feature>
<dbReference type="InParanoid" id="A0A2G4YVC1"/>
<dbReference type="GO" id="GO:0008270">
    <property type="term" value="F:zinc ion binding"/>
    <property type="evidence" value="ECO:0007669"/>
    <property type="project" value="InterPro"/>
</dbReference>
<dbReference type="EMBL" id="PDEM01000016">
    <property type="protein sequence ID" value="PHZ85396.1"/>
    <property type="molecule type" value="Genomic_DNA"/>
</dbReference>
<evidence type="ECO:0000313" key="2">
    <source>
        <dbReference type="EMBL" id="PHZ85396.1"/>
    </source>
</evidence>
<organism evidence="2 3">
    <name type="scientific">Paremcibacter congregatus</name>
    <dbReference type="NCBI Taxonomy" id="2043170"/>
    <lineage>
        <taxon>Bacteria</taxon>
        <taxon>Pseudomonadati</taxon>
        <taxon>Pseudomonadota</taxon>
        <taxon>Alphaproteobacteria</taxon>
        <taxon>Emcibacterales</taxon>
        <taxon>Emcibacteraceae</taxon>
        <taxon>Paremcibacter</taxon>
    </lineage>
</organism>
<dbReference type="InterPro" id="IPR029062">
    <property type="entry name" value="Class_I_gatase-like"/>
</dbReference>
<protein>
    <submittedName>
        <fullName evidence="2">Peptidase</fullName>
    </submittedName>
</protein>
<reference evidence="2 3" key="1">
    <citation type="submission" date="2017-10" db="EMBL/GenBank/DDBJ databases">
        <title>Frigbacter circumglobatus gen. nov. sp. nov., isolated from sediment cultured in situ.</title>
        <authorList>
            <person name="Zhao Z."/>
        </authorList>
    </citation>
    <scope>NUCLEOTIDE SEQUENCE [LARGE SCALE GENOMIC DNA]</scope>
    <source>
        <strain evidence="2 3">ZYL</strain>
    </source>
</reference>
<dbReference type="AlphaFoldDB" id="A0A2G4YVC1"/>
<sequence>MVGEIKSKMKRNIMKDFGLRKHFGLRKLAILGLMCGTFSGIVPGQLQAQADFDKPFYPETVKFNAAIPKPATMIGHPLGHRVARNDLLVRYLTDVANISDRVTSEVIAYSHEGRPIVMLTITSPENHARIDDIREAHNALRGKDAPASIPDDMPVVTWLNYGVHGAEVSSTDAVLPVVYHLAAAEGPEIEKTLKKSVILVIASFNPDGSSRQSAWNHMHGADVPVTNPDHRLHNTFWPGGRTNHYWFDLNRQWLLLQHPEAKGWVEKFHQWRPNINADYHEMATDKTYYFHPGAADRTHPLIPQKSMALLDKVADRPRAFMDGEQRLYFSEEGYDNFYLGKGSTYPHVHGTVGVLFEQAHSDGFKDSDYGVVSFRDNIRTHYRTSLEIVRAGVELRPELLKFQKSFGAETRELAAKDKVKGYIFAAPKDPARIYHALDLLNRHQIAVKRTTKDVTVNKKLFRAGQSYLVETNQAQYRLIKGLFGKITTFENNTFYDVSGWTLPLAFDLDYAEVSGKNIAGEILGTPKPVAAPVPEKAGSGYLFSWHNYYAPKALYRLQNAGYLPRVATKPFEIETAEGIQKMDRGSIMVPVGRQGGHSDQDLHKIMTQIAQEDGVKIHSVGSVHTPTQGMDLGSLSFSVLKAPKVLLLTGEGIASYDAGEVWHLLDKRMKMPVTMIDKQNLAKINLANFTHVILVGGNHKDLKGKVADQINNWVKQGGTLVAHRQGAKWAYDSLLADKKDAKKDAKKEAADKTSTAPERLLYGDKVMNEVQDIIGGAVMAGDLDITHPIGYGVSDRDIASHRNTLLAFDAPKNPYATVVRIKENALLSGYASEKNQKKLAGKTMLLAERHGKGSVVLFTDNPNFRAYFYGTNKLFMNSLFFSKVFDKPRKAK</sequence>
<gene>
    <name evidence="2" type="ORF">CRD36_08365</name>
</gene>
<name>A0A2G4YVC1_9PROT</name>
<evidence type="ECO:0000259" key="1">
    <source>
        <dbReference type="Pfam" id="PF00246"/>
    </source>
</evidence>
<dbReference type="InterPro" id="IPR000834">
    <property type="entry name" value="Peptidase_M14"/>
</dbReference>
<keyword evidence="3" id="KW-1185">Reference proteome</keyword>
<dbReference type="Proteomes" id="UP000229730">
    <property type="component" value="Unassembled WGS sequence"/>
</dbReference>
<dbReference type="SUPFAM" id="SSF52317">
    <property type="entry name" value="Class I glutamine amidotransferase-like"/>
    <property type="match status" value="1"/>
</dbReference>
<dbReference type="SUPFAM" id="SSF53187">
    <property type="entry name" value="Zn-dependent exopeptidases"/>
    <property type="match status" value="1"/>
</dbReference>
<dbReference type="GO" id="GO:0006508">
    <property type="term" value="P:proteolysis"/>
    <property type="evidence" value="ECO:0007669"/>
    <property type="project" value="InterPro"/>
</dbReference>
<proteinExistence type="predicted"/>
<dbReference type="Gene3D" id="3.40.630.10">
    <property type="entry name" value="Zn peptidases"/>
    <property type="match status" value="1"/>
</dbReference>
<comment type="caution">
    <text evidence="2">The sequence shown here is derived from an EMBL/GenBank/DDBJ whole genome shotgun (WGS) entry which is preliminary data.</text>
</comment>
<accession>A0A2G4YVC1</accession>
<dbReference type="GO" id="GO:0004181">
    <property type="term" value="F:metallocarboxypeptidase activity"/>
    <property type="evidence" value="ECO:0007669"/>
    <property type="project" value="InterPro"/>
</dbReference>
<dbReference type="Pfam" id="PF00246">
    <property type="entry name" value="Peptidase_M14"/>
    <property type="match status" value="1"/>
</dbReference>